<accession>A0AAD9HRR7</accession>
<name>A0AAD9HRR7_9PEZI</name>
<protein>
    <submittedName>
        <fullName evidence="1">Uncharacterized protein</fullName>
    </submittedName>
</protein>
<organism evidence="1 2">
    <name type="scientific">Colletotrichum zoysiae</name>
    <dbReference type="NCBI Taxonomy" id="1216348"/>
    <lineage>
        <taxon>Eukaryota</taxon>
        <taxon>Fungi</taxon>
        <taxon>Dikarya</taxon>
        <taxon>Ascomycota</taxon>
        <taxon>Pezizomycotina</taxon>
        <taxon>Sordariomycetes</taxon>
        <taxon>Hypocreomycetidae</taxon>
        <taxon>Glomerellales</taxon>
        <taxon>Glomerellaceae</taxon>
        <taxon>Colletotrichum</taxon>
        <taxon>Colletotrichum graminicola species complex</taxon>
    </lineage>
</organism>
<evidence type="ECO:0000313" key="2">
    <source>
        <dbReference type="Proteomes" id="UP001232148"/>
    </source>
</evidence>
<keyword evidence="2" id="KW-1185">Reference proteome</keyword>
<gene>
    <name evidence="1" type="ORF">LX32DRAFT_104451</name>
</gene>
<proteinExistence type="predicted"/>
<dbReference type="Proteomes" id="UP001232148">
    <property type="component" value="Unassembled WGS sequence"/>
</dbReference>
<reference evidence="1" key="1">
    <citation type="submission" date="2021-06" db="EMBL/GenBank/DDBJ databases">
        <title>Comparative genomics, transcriptomics and evolutionary studies reveal genomic signatures of adaptation to plant cell wall in hemibiotrophic fungi.</title>
        <authorList>
            <consortium name="DOE Joint Genome Institute"/>
            <person name="Baroncelli R."/>
            <person name="Diaz J.F."/>
            <person name="Benocci T."/>
            <person name="Peng M."/>
            <person name="Battaglia E."/>
            <person name="Haridas S."/>
            <person name="Andreopoulos W."/>
            <person name="Labutti K."/>
            <person name="Pangilinan J."/>
            <person name="Floch G.L."/>
            <person name="Makela M.R."/>
            <person name="Henrissat B."/>
            <person name="Grigoriev I.V."/>
            <person name="Crouch J.A."/>
            <person name="De Vries R.P."/>
            <person name="Sukno S.A."/>
            <person name="Thon M.R."/>
        </authorList>
    </citation>
    <scope>NUCLEOTIDE SEQUENCE</scope>
    <source>
        <strain evidence="1">MAFF235873</strain>
    </source>
</reference>
<evidence type="ECO:0000313" key="1">
    <source>
        <dbReference type="EMBL" id="KAK2033302.1"/>
    </source>
</evidence>
<comment type="caution">
    <text evidence="1">The sequence shown here is derived from an EMBL/GenBank/DDBJ whole genome shotgun (WGS) entry which is preliminary data.</text>
</comment>
<dbReference type="AlphaFoldDB" id="A0AAD9HRR7"/>
<sequence length="112" mass="12502">MKGNGRRMADLRFAAVLQLLRNHLSQATVNRLTTLATVGRYCLSTMHAATLSFAPLPDRLQPIAASVGFEPPAPQTLRRTVVSCRPLPNLQYIPISRARSSHQPLWLLVRYP</sequence>
<dbReference type="EMBL" id="MU842823">
    <property type="protein sequence ID" value="KAK2033302.1"/>
    <property type="molecule type" value="Genomic_DNA"/>
</dbReference>